<sequence>MLAATVRSAAARSSPALRRSFAALPNTQGSWAARWAKPDALPLVALVSFVSAFGTWKLYDLGIRQQGPETGRNVYWQRKNVDISVASQYASKYPGTENHVHPGVQK</sequence>
<evidence type="ECO:0000313" key="1">
    <source>
        <dbReference type="EMBL" id="EKX33372.1"/>
    </source>
</evidence>
<dbReference type="GeneID" id="17290098"/>
<reference evidence="3" key="2">
    <citation type="submission" date="2012-11" db="EMBL/GenBank/DDBJ databases">
        <authorList>
            <person name="Kuo A."/>
            <person name="Curtis B.A."/>
            <person name="Tanifuji G."/>
            <person name="Burki F."/>
            <person name="Gruber A."/>
            <person name="Irimia M."/>
            <person name="Maruyama S."/>
            <person name="Arias M.C."/>
            <person name="Ball S.G."/>
            <person name="Gile G.H."/>
            <person name="Hirakawa Y."/>
            <person name="Hopkins J.F."/>
            <person name="Rensing S.A."/>
            <person name="Schmutz J."/>
            <person name="Symeonidi A."/>
            <person name="Elias M."/>
            <person name="Eveleigh R.J."/>
            <person name="Herman E.K."/>
            <person name="Klute M.J."/>
            <person name="Nakayama T."/>
            <person name="Obornik M."/>
            <person name="Reyes-Prieto A."/>
            <person name="Armbrust E.V."/>
            <person name="Aves S.J."/>
            <person name="Beiko R.G."/>
            <person name="Coutinho P."/>
            <person name="Dacks J.B."/>
            <person name="Durnford D.G."/>
            <person name="Fast N.M."/>
            <person name="Green B.R."/>
            <person name="Grisdale C."/>
            <person name="Hempe F."/>
            <person name="Henrissat B."/>
            <person name="Hoppner M.P."/>
            <person name="Ishida K.-I."/>
            <person name="Kim E."/>
            <person name="Koreny L."/>
            <person name="Kroth P.G."/>
            <person name="Liu Y."/>
            <person name="Malik S.-B."/>
            <person name="Maier U.G."/>
            <person name="McRose D."/>
            <person name="Mock T."/>
            <person name="Neilson J.A."/>
            <person name="Onodera N.T."/>
            <person name="Poole A.M."/>
            <person name="Pritham E.J."/>
            <person name="Richards T.A."/>
            <person name="Rocap G."/>
            <person name="Roy S.W."/>
            <person name="Sarai C."/>
            <person name="Schaack S."/>
            <person name="Shirato S."/>
            <person name="Slamovits C.H."/>
            <person name="Spencer D.F."/>
            <person name="Suzuki S."/>
            <person name="Worden A.Z."/>
            <person name="Zauner S."/>
            <person name="Barry K."/>
            <person name="Bell C."/>
            <person name="Bharti A.K."/>
            <person name="Crow J.A."/>
            <person name="Grimwood J."/>
            <person name="Kramer R."/>
            <person name="Lindquist E."/>
            <person name="Lucas S."/>
            <person name="Salamov A."/>
            <person name="McFadden G.I."/>
            <person name="Lane C.E."/>
            <person name="Keeling P.J."/>
            <person name="Gray M.W."/>
            <person name="Grigoriev I.V."/>
            <person name="Archibald J.M."/>
        </authorList>
    </citation>
    <scope>NUCLEOTIDE SEQUENCE</scope>
    <source>
        <strain evidence="3">CCMP2712</strain>
    </source>
</reference>
<dbReference type="PaxDb" id="55529-EKX33372"/>
<reference evidence="1 3" key="1">
    <citation type="journal article" date="2012" name="Nature">
        <title>Algal genomes reveal evolutionary mosaicism and the fate of nucleomorphs.</title>
        <authorList>
            <consortium name="DOE Joint Genome Institute"/>
            <person name="Curtis B.A."/>
            <person name="Tanifuji G."/>
            <person name="Burki F."/>
            <person name="Gruber A."/>
            <person name="Irimia M."/>
            <person name="Maruyama S."/>
            <person name="Arias M.C."/>
            <person name="Ball S.G."/>
            <person name="Gile G.H."/>
            <person name="Hirakawa Y."/>
            <person name="Hopkins J.F."/>
            <person name="Kuo A."/>
            <person name="Rensing S.A."/>
            <person name="Schmutz J."/>
            <person name="Symeonidi A."/>
            <person name="Elias M."/>
            <person name="Eveleigh R.J."/>
            <person name="Herman E.K."/>
            <person name="Klute M.J."/>
            <person name="Nakayama T."/>
            <person name="Obornik M."/>
            <person name="Reyes-Prieto A."/>
            <person name="Armbrust E.V."/>
            <person name="Aves S.J."/>
            <person name="Beiko R.G."/>
            <person name="Coutinho P."/>
            <person name="Dacks J.B."/>
            <person name="Durnford D.G."/>
            <person name="Fast N.M."/>
            <person name="Green B.R."/>
            <person name="Grisdale C.J."/>
            <person name="Hempel F."/>
            <person name="Henrissat B."/>
            <person name="Hoppner M.P."/>
            <person name="Ishida K."/>
            <person name="Kim E."/>
            <person name="Koreny L."/>
            <person name="Kroth P.G."/>
            <person name="Liu Y."/>
            <person name="Malik S.B."/>
            <person name="Maier U.G."/>
            <person name="McRose D."/>
            <person name="Mock T."/>
            <person name="Neilson J.A."/>
            <person name="Onodera N.T."/>
            <person name="Poole A.M."/>
            <person name="Pritham E.J."/>
            <person name="Richards T.A."/>
            <person name="Rocap G."/>
            <person name="Roy S.W."/>
            <person name="Sarai C."/>
            <person name="Schaack S."/>
            <person name="Shirato S."/>
            <person name="Slamovits C.H."/>
            <person name="Spencer D.F."/>
            <person name="Suzuki S."/>
            <person name="Worden A.Z."/>
            <person name="Zauner S."/>
            <person name="Barry K."/>
            <person name="Bell C."/>
            <person name="Bharti A.K."/>
            <person name="Crow J.A."/>
            <person name="Grimwood J."/>
            <person name="Kramer R."/>
            <person name="Lindquist E."/>
            <person name="Lucas S."/>
            <person name="Salamov A."/>
            <person name="McFadden G.I."/>
            <person name="Lane C.E."/>
            <person name="Keeling P.J."/>
            <person name="Gray M.W."/>
            <person name="Grigoriev I.V."/>
            <person name="Archibald J.M."/>
        </authorList>
    </citation>
    <scope>NUCLEOTIDE SEQUENCE</scope>
    <source>
        <strain evidence="1 3">CCMP2712</strain>
    </source>
</reference>
<protein>
    <submittedName>
        <fullName evidence="1 2">Uncharacterized protein</fullName>
    </submittedName>
</protein>
<dbReference type="AlphaFoldDB" id="L1IBC9"/>
<dbReference type="EMBL" id="JH993144">
    <property type="protein sequence ID" value="EKX33372.1"/>
    <property type="molecule type" value="Genomic_DNA"/>
</dbReference>
<evidence type="ECO:0000313" key="3">
    <source>
        <dbReference type="Proteomes" id="UP000011087"/>
    </source>
</evidence>
<proteinExistence type="predicted"/>
<gene>
    <name evidence="1" type="ORF">GUITHDRAFT_156059</name>
</gene>
<dbReference type="HOGENOM" id="CLU_2228325_0_0_1"/>
<dbReference type="Proteomes" id="UP000011087">
    <property type="component" value="Unassembled WGS sequence"/>
</dbReference>
<keyword evidence="3" id="KW-1185">Reference proteome</keyword>
<evidence type="ECO:0000313" key="2">
    <source>
        <dbReference type="EnsemblProtists" id="EKX33372"/>
    </source>
</evidence>
<name>L1IBC9_GUITC</name>
<organism evidence="1">
    <name type="scientific">Guillardia theta (strain CCMP2712)</name>
    <name type="common">Cryptophyte</name>
    <dbReference type="NCBI Taxonomy" id="905079"/>
    <lineage>
        <taxon>Eukaryota</taxon>
        <taxon>Cryptophyceae</taxon>
        <taxon>Pyrenomonadales</taxon>
        <taxon>Geminigeraceae</taxon>
        <taxon>Guillardia</taxon>
    </lineage>
</organism>
<accession>L1IBC9</accession>
<dbReference type="RefSeq" id="XP_005820352.1">
    <property type="nucleotide sequence ID" value="XM_005820295.1"/>
</dbReference>
<dbReference type="EnsemblProtists" id="EKX33372">
    <property type="protein sequence ID" value="EKX33372"/>
    <property type="gene ID" value="GUITHDRAFT_156059"/>
</dbReference>
<reference evidence="2" key="3">
    <citation type="submission" date="2015-06" db="UniProtKB">
        <authorList>
            <consortium name="EnsemblProtists"/>
        </authorList>
    </citation>
    <scope>IDENTIFICATION</scope>
</reference>
<dbReference type="KEGG" id="gtt:GUITHDRAFT_156059"/>